<reference evidence="1 2" key="1">
    <citation type="submission" date="2015-04" db="EMBL/GenBank/DDBJ databases">
        <title>Complete genome sequence of Schizopora paradoxa KUC8140, a cosmopolitan wood degrader in East Asia.</title>
        <authorList>
            <consortium name="DOE Joint Genome Institute"/>
            <person name="Min B."/>
            <person name="Park H."/>
            <person name="Jang Y."/>
            <person name="Kim J.-J."/>
            <person name="Kim K.H."/>
            <person name="Pangilinan J."/>
            <person name="Lipzen A."/>
            <person name="Riley R."/>
            <person name="Grigoriev I.V."/>
            <person name="Spatafora J.W."/>
            <person name="Choi I.-G."/>
        </authorList>
    </citation>
    <scope>NUCLEOTIDE SEQUENCE [LARGE SCALE GENOMIC DNA]</scope>
    <source>
        <strain evidence="1 2">KUC8140</strain>
    </source>
</reference>
<dbReference type="InParanoid" id="A0A0H2SE26"/>
<name>A0A0H2SE26_9AGAM</name>
<evidence type="ECO:0000313" key="2">
    <source>
        <dbReference type="Proteomes" id="UP000053477"/>
    </source>
</evidence>
<dbReference type="EMBL" id="KQ085884">
    <property type="protein sequence ID" value="KLO19953.1"/>
    <property type="molecule type" value="Genomic_DNA"/>
</dbReference>
<dbReference type="Proteomes" id="UP000053477">
    <property type="component" value="Unassembled WGS sequence"/>
</dbReference>
<organism evidence="1 2">
    <name type="scientific">Schizopora paradoxa</name>
    <dbReference type="NCBI Taxonomy" id="27342"/>
    <lineage>
        <taxon>Eukaryota</taxon>
        <taxon>Fungi</taxon>
        <taxon>Dikarya</taxon>
        <taxon>Basidiomycota</taxon>
        <taxon>Agaricomycotina</taxon>
        <taxon>Agaricomycetes</taxon>
        <taxon>Hymenochaetales</taxon>
        <taxon>Schizoporaceae</taxon>
        <taxon>Schizopora</taxon>
    </lineage>
</organism>
<proteinExistence type="predicted"/>
<protein>
    <recommendedName>
        <fullName evidence="3">F-box domain-containing protein</fullName>
    </recommendedName>
</protein>
<dbReference type="SUPFAM" id="SSF52047">
    <property type="entry name" value="RNI-like"/>
    <property type="match status" value="1"/>
</dbReference>
<gene>
    <name evidence="1" type="ORF">SCHPADRAFT_935065</name>
</gene>
<sequence>MDQQASSIQVDVVGLKKLYRCITDLRYSSGQANPHDLWTDELFVPNFVYPLTPVNARDVHSMASHIESLERARRLLYHIGGLLDERIHTLTSQTSKVFAAFGRGLESLPYEVLAIILEQAADLKSEDPKSPLRLSHVSRRFRSVMLSLPKAWCAISSDMDSEWVDTVLARSRSSGMQVQFKGVNDFGDAIHSLAHTLPFSDRWRSFALHAAFRPDLDAVSQFSDFRKRCLDLKLPRLVHAEFHFDDNHPISIEARHPDIHLFTTWDAPNLRSLTMTNSIPNLFNSPNLTKFTMRFECLTTFAQRNLRPFFAFLAGNPQLKELALHFSCYFPAILQTPRLVHTTIESLSIEVEYAEFEWIPQRAAILAILTSMSLPKLTALDVNATFEGGKSTSDYWDDEDDISEDDDGLEVSDMLFDMLPLPGLCPAIKRCSLRVLGYELTHPELSLHRVLHAMPNLEHLRIDTNLDLESSMCTCPVASASPSEMLVWPKIRTLELNHCEDVIIDWVEDFVSWLQRAPGAWERFEMLTVRACAELQKAELLEFIPKEKLTWVKEIMFEEEHENDPLEGAFEDGLFSDGSNKEAPLYMFDDECVGTRLIF</sequence>
<evidence type="ECO:0008006" key="3">
    <source>
        <dbReference type="Google" id="ProtNLM"/>
    </source>
</evidence>
<keyword evidence="2" id="KW-1185">Reference proteome</keyword>
<accession>A0A0H2SE26</accession>
<dbReference type="AlphaFoldDB" id="A0A0H2SE26"/>
<dbReference type="OrthoDB" id="3030739at2759"/>
<evidence type="ECO:0000313" key="1">
    <source>
        <dbReference type="EMBL" id="KLO19953.1"/>
    </source>
</evidence>